<keyword evidence="3 6" id="KW-0378">Hydrolase</keyword>
<evidence type="ECO:0000256" key="1">
    <source>
        <dbReference type="ARBA" id="ARBA00022490"/>
    </source>
</evidence>
<feature type="domain" description="DinB-like" evidence="5">
    <location>
        <begin position="35"/>
        <end position="169"/>
    </location>
</feature>
<dbReference type="Pfam" id="PF12867">
    <property type="entry name" value="DinB_2"/>
    <property type="match status" value="1"/>
</dbReference>
<dbReference type="GO" id="GO:0046872">
    <property type="term" value="F:metal ion binding"/>
    <property type="evidence" value="ECO:0007669"/>
    <property type="project" value="UniProtKB-KW"/>
</dbReference>
<proteinExistence type="inferred from homology"/>
<evidence type="ECO:0000313" key="7">
    <source>
        <dbReference type="Proteomes" id="UP000321820"/>
    </source>
</evidence>
<organism evidence="6 7">
    <name type="scientific">Terriglobus albidus</name>
    <dbReference type="NCBI Taxonomy" id="1592106"/>
    <lineage>
        <taxon>Bacteria</taxon>
        <taxon>Pseudomonadati</taxon>
        <taxon>Acidobacteriota</taxon>
        <taxon>Terriglobia</taxon>
        <taxon>Terriglobales</taxon>
        <taxon>Acidobacteriaceae</taxon>
        <taxon>Terriglobus</taxon>
    </lineage>
</organism>
<gene>
    <name evidence="6" type="ORF">FTW19_00935</name>
</gene>
<dbReference type="EMBL" id="CP042806">
    <property type="protein sequence ID" value="QEE26694.1"/>
    <property type="molecule type" value="Genomic_DNA"/>
</dbReference>
<evidence type="ECO:0000256" key="4">
    <source>
        <dbReference type="ARBA" id="ARBA00022833"/>
    </source>
</evidence>
<name>A0A5B9E553_9BACT</name>
<evidence type="ECO:0000256" key="2">
    <source>
        <dbReference type="ARBA" id="ARBA00022723"/>
    </source>
</evidence>
<dbReference type="SUPFAM" id="SSF109854">
    <property type="entry name" value="DinB/YfiT-like putative metalloenzymes"/>
    <property type="match status" value="1"/>
</dbReference>
<dbReference type="InterPro" id="IPR034660">
    <property type="entry name" value="DinB/YfiT-like"/>
</dbReference>
<evidence type="ECO:0000259" key="5">
    <source>
        <dbReference type="Pfam" id="PF12867"/>
    </source>
</evidence>
<dbReference type="Proteomes" id="UP000321820">
    <property type="component" value="Chromosome"/>
</dbReference>
<dbReference type="OrthoDB" id="9796039at2"/>
<dbReference type="InterPro" id="IPR024775">
    <property type="entry name" value="DinB-like"/>
</dbReference>
<keyword evidence="4" id="KW-0862">Zinc</keyword>
<protein>
    <submittedName>
        <fullName evidence="6">Putative metal-dependent hydrolase</fullName>
    </submittedName>
</protein>
<keyword evidence="1" id="KW-0963">Cytoplasm</keyword>
<dbReference type="AlphaFoldDB" id="A0A5B9E553"/>
<reference evidence="6 7" key="1">
    <citation type="submission" date="2019-08" db="EMBL/GenBank/DDBJ databases">
        <title>Complete genome sequence of Terriglobus albidus strain ORNL.</title>
        <authorList>
            <person name="Podar M."/>
        </authorList>
    </citation>
    <scope>NUCLEOTIDE SEQUENCE [LARGE SCALE GENOMIC DNA]</scope>
    <source>
        <strain evidence="6 7">ORNL</strain>
    </source>
</reference>
<sequence>MTTAVADLRYPIGKFSRPETITPAHRKEAIAEIAALPEKLTAALARLSEAQLDTPYREGGWTVRQLVHHIADSHLNAITRLKLALTEEKPTIRPYDEKAWAELPDTSLDVAVSVDLLKALHTRWATVLESLDDAQWQRLLQHPEEPAPWTVEHLTLIYAWHSKHHVAHIKLLEQHD</sequence>
<dbReference type="InterPro" id="IPR023774">
    <property type="entry name" value="Put_metal_dep_hydrolase_YfiT"/>
</dbReference>
<dbReference type="Gene3D" id="1.20.120.450">
    <property type="entry name" value="dinb family like domain"/>
    <property type="match status" value="1"/>
</dbReference>
<dbReference type="HAMAP" id="MF_01256">
    <property type="entry name" value="YfiT_hydrol"/>
    <property type="match status" value="1"/>
</dbReference>
<accession>A0A5B9E553</accession>
<evidence type="ECO:0000256" key="3">
    <source>
        <dbReference type="ARBA" id="ARBA00022801"/>
    </source>
</evidence>
<dbReference type="NCBIfam" id="NF009807">
    <property type="entry name" value="PRK13291.1"/>
    <property type="match status" value="1"/>
</dbReference>
<keyword evidence="2" id="KW-0479">Metal-binding</keyword>
<dbReference type="KEGG" id="talb:FTW19_00935"/>
<keyword evidence="7" id="KW-1185">Reference proteome</keyword>
<dbReference type="GO" id="GO:0016787">
    <property type="term" value="F:hydrolase activity"/>
    <property type="evidence" value="ECO:0007669"/>
    <property type="project" value="UniProtKB-KW"/>
</dbReference>
<evidence type="ECO:0000313" key="6">
    <source>
        <dbReference type="EMBL" id="QEE26694.1"/>
    </source>
</evidence>
<dbReference type="RefSeq" id="WP_147645832.1">
    <property type="nucleotide sequence ID" value="NZ_CP042806.1"/>
</dbReference>